<dbReference type="Gene3D" id="1.10.443.10">
    <property type="entry name" value="Intergrase catalytic core"/>
    <property type="match status" value="1"/>
</dbReference>
<dbReference type="InterPro" id="IPR010998">
    <property type="entry name" value="Integrase_recombinase_N"/>
</dbReference>
<evidence type="ECO:0000256" key="2">
    <source>
        <dbReference type="ARBA" id="ARBA00022908"/>
    </source>
</evidence>
<dbReference type="GO" id="GO:0003677">
    <property type="term" value="F:DNA binding"/>
    <property type="evidence" value="ECO:0007669"/>
    <property type="project" value="UniProtKB-UniRule"/>
</dbReference>
<dbReference type="Gene3D" id="3.30.160.390">
    <property type="entry name" value="Integrase, DNA-binding domain"/>
    <property type="match status" value="1"/>
</dbReference>
<protein>
    <submittedName>
        <fullName evidence="8">Phage integrase</fullName>
    </submittedName>
</protein>
<comment type="caution">
    <text evidence="8">The sequence shown here is derived from an EMBL/GenBank/DDBJ whole genome shotgun (WGS) entry which is preliminary data.</text>
</comment>
<dbReference type="GO" id="GO:0006310">
    <property type="term" value="P:DNA recombination"/>
    <property type="evidence" value="ECO:0007669"/>
    <property type="project" value="UniProtKB-KW"/>
</dbReference>
<dbReference type="InterPro" id="IPR050808">
    <property type="entry name" value="Phage_Integrase"/>
</dbReference>
<dbReference type="PROSITE" id="PS51898">
    <property type="entry name" value="TYR_RECOMBINASE"/>
    <property type="match status" value="1"/>
</dbReference>
<evidence type="ECO:0000259" key="6">
    <source>
        <dbReference type="PROSITE" id="PS51898"/>
    </source>
</evidence>
<dbReference type="Pfam" id="PF22022">
    <property type="entry name" value="Phage_int_M"/>
    <property type="match status" value="1"/>
</dbReference>
<proteinExistence type="inferred from homology"/>
<dbReference type="InterPro" id="IPR002104">
    <property type="entry name" value="Integrase_catalytic"/>
</dbReference>
<sequence length="415" mass="46387">MKMPRRAQGLSSGKVEKAGPGRYGDGAGLYLLVRSPEAKFWVFRYVRNGRMREMGLGPATGRAKVLLNDARTKARTLYEAVRDGRDPLEERQAARTARSVAVAKATTFAECAKAYIASHSAGWKNEKHAQQWEKTLETYAAPIIGSLPVQAVDTSLVLKVLEPIWTKKPETASRLRGRLEVILDYARARHLRDGENPARWKGHLEALLPAKSKVRRVENHAALPYAEMAAFMVELRKQPGVAARLLEFTILTAARTGEALGARWSEIAEDQKLWTISADRMKAKREHRSPLSVRALAILDEMKPLRHEGCDFVFPGALLGRPLSNMAMLTLLRRMERGDLTVHGFRSSFRDWAAERTNFPSEVAEMALAHAVGDKVEAAYRRGDLFEKRRGLSDAWGAFCDGYAESKIVELRGRA</sequence>
<dbReference type="InterPro" id="IPR013762">
    <property type="entry name" value="Integrase-like_cat_sf"/>
</dbReference>
<feature type="domain" description="Tyr recombinase" evidence="6">
    <location>
        <begin position="218"/>
        <end position="394"/>
    </location>
</feature>
<dbReference type="SUPFAM" id="SSF56349">
    <property type="entry name" value="DNA breaking-rejoining enzymes"/>
    <property type="match status" value="1"/>
</dbReference>
<name>A0A512NKZ8_9HYPH</name>
<evidence type="ECO:0000256" key="5">
    <source>
        <dbReference type="PROSITE-ProRule" id="PRU01248"/>
    </source>
</evidence>
<dbReference type="PANTHER" id="PTHR30629">
    <property type="entry name" value="PROPHAGE INTEGRASE"/>
    <property type="match status" value="1"/>
</dbReference>
<keyword evidence="9" id="KW-1185">Reference proteome</keyword>
<dbReference type="InterPro" id="IPR038488">
    <property type="entry name" value="Integrase_DNA-bd_sf"/>
</dbReference>
<dbReference type="InterPro" id="IPR053876">
    <property type="entry name" value="Phage_int_M"/>
</dbReference>
<dbReference type="PANTHER" id="PTHR30629:SF2">
    <property type="entry name" value="PROPHAGE INTEGRASE INTS-RELATED"/>
    <property type="match status" value="1"/>
</dbReference>
<dbReference type="InterPro" id="IPR044068">
    <property type="entry name" value="CB"/>
</dbReference>
<reference evidence="8 9" key="1">
    <citation type="submission" date="2019-07" db="EMBL/GenBank/DDBJ databases">
        <title>Whole genome shotgun sequence of Reyranella soli NBRC 108950.</title>
        <authorList>
            <person name="Hosoyama A."/>
            <person name="Uohara A."/>
            <person name="Ohji S."/>
            <person name="Ichikawa N."/>
        </authorList>
    </citation>
    <scope>NUCLEOTIDE SEQUENCE [LARGE SCALE GENOMIC DNA]</scope>
    <source>
        <strain evidence="8 9">NBRC 108950</strain>
    </source>
</reference>
<comment type="similarity">
    <text evidence="1">Belongs to the 'phage' integrase family.</text>
</comment>
<dbReference type="CDD" id="cd00801">
    <property type="entry name" value="INT_P4_C"/>
    <property type="match status" value="1"/>
</dbReference>
<evidence type="ECO:0000259" key="7">
    <source>
        <dbReference type="PROSITE" id="PS51900"/>
    </source>
</evidence>
<dbReference type="Proteomes" id="UP000321058">
    <property type="component" value="Unassembled WGS sequence"/>
</dbReference>
<evidence type="ECO:0000256" key="1">
    <source>
        <dbReference type="ARBA" id="ARBA00008857"/>
    </source>
</evidence>
<evidence type="ECO:0000256" key="3">
    <source>
        <dbReference type="ARBA" id="ARBA00023125"/>
    </source>
</evidence>
<dbReference type="EMBL" id="BKAJ01000135">
    <property type="protein sequence ID" value="GEP59608.1"/>
    <property type="molecule type" value="Genomic_DNA"/>
</dbReference>
<evidence type="ECO:0000313" key="9">
    <source>
        <dbReference type="Proteomes" id="UP000321058"/>
    </source>
</evidence>
<dbReference type="Gene3D" id="1.10.150.130">
    <property type="match status" value="1"/>
</dbReference>
<keyword evidence="4" id="KW-0233">DNA recombination</keyword>
<keyword evidence="3 5" id="KW-0238">DNA-binding</keyword>
<keyword evidence="2" id="KW-0229">DNA integration</keyword>
<feature type="domain" description="Core-binding (CB)" evidence="7">
    <location>
        <begin position="106"/>
        <end position="187"/>
    </location>
</feature>
<dbReference type="Pfam" id="PF13356">
    <property type="entry name" value="Arm-DNA-bind_3"/>
    <property type="match status" value="1"/>
</dbReference>
<dbReference type="InterPro" id="IPR025166">
    <property type="entry name" value="Integrase_DNA_bind_dom"/>
</dbReference>
<gene>
    <name evidence="8" type="ORF">RSO01_67740</name>
</gene>
<dbReference type="PROSITE" id="PS51900">
    <property type="entry name" value="CB"/>
    <property type="match status" value="1"/>
</dbReference>
<dbReference type="InterPro" id="IPR011010">
    <property type="entry name" value="DNA_brk_join_enz"/>
</dbReference>
<dbReference type="Pfam" id="PF00589">
    <property type="entry name" value="Phage_integrase"/>
    <property type="match status" value="1"/>
</dbReference>
<dbReference type="GO" id="GO:0015074">
    <property type="term" value="P:DNA integration"/>
    <property type="evidence" value="ECO:0007669"/>
    <property type="project" value="UniProtKB-KW"/>
</dbReference>
<dbReference type="AlphaFoldDB" id="A0A512NKZ8"/>
<evidence type="ECO:0000313" key="8">
    <source>
        <dbReference type="EMBL" id="GEP59608.1"/>
    </source>
</evidence>
<organism evidence="8 9">
    <name type="scientific">Reyranella soli</name>
    <dbReference type="NCBI Taxonomy" id="1230389"/>
    <lineage>
        <taxon>Bacteria</taxon>
        <taxon>Pseudomonadati</taxon>
        <taxon>Pseudomonadota</taxon>
        <taxon>Alphaproteobacteria</taxon>
        <taxon>Hyphomicrobiales</taxon>
        <taxon>Reyranellaceae</taxon>
        <taxon>Reyranella</taxon>
    </lineage>
</organism>
<evidence type="ECO:0000256" key="4">
    <source>
        <dbReference type="ARBA" id="ARBA00023172"/>
    </source>
</evidence>
<accession>A0A512NKZ8</accession>